<keyword evidence="2" id="KW-1185">Reference proteome</keyword>
<dbReference type="RefSeq" id="WP_135310435.1">
    <property type="nucleotide sequence ID" value="NZ_QUZT01000058.1"/>
</dbReference>
<organism evidence="1 2">
    <name type="scientific">Pseudomonas nabeulensis</name>
    <dbReference type="NCBI Taxonomy" id="2293833"/>
    <lineage>
        <taxon>Bacteria</taxon>
        <taxon>Pseudomonadati</taxon>
        <taxon>Pseudomonadota</taxon>
        <taxon>Gammaproteobacteria</taxon>
        <taxon>Pseudomonadales</taxon>
        <taxon>Pseudomonadaceae</taxon>
        <taxon>Pseudomonas</taxon>
    </lineage>
</organism>
<dbReference type="Pfam" id="PF08837">
    <property type="entry name" value="DUF1810"/>
    <property type="match status" value="1"/>
</dbReference>
<dbReference type="Proteomes" id="UP000297734">
    <property type="component" value="Unassembled WGS sequence"/>
</dbReference>
<proteinExistence type="predicted"/>
<reference evidence="1 2" key="1">
    <citation type="journal article" date="2019" name="Syst. Appl. Microbiol.">
        <title>New species of pathogenic Pseudomonas isolated from citrus in Tunisia: Proposal of Pseudomonas kairouanensis sp. nov. and Pseudomonas nabeulensis sp. nov.</title>
        <authorList>
            <person name="Oueslati M."/>
            <person name="Mulet M."/>
            <person name="Gomila M."/>
            <person name="Berge O."/>
            <person name="Hajlaoui M.R."/>
            <person name="Lalucat J."/>
            <person name="Sadfi-Zouaoui N."/>
            <person name="Garcia-Valdes E."/>
        </authorList>
    </citation>
    <scope>NUCLEOTIDE SEQUENCE [LARGE SCALE GENOMIC DNA]</scope>
    <source>
        <strain evidence="1 2">E10B</strain>
    </source>
</reference>
<gene>
    <name evidence="1" type="ORF">DYL61_24250</name>
</gene>
<protein>
    <submittedName>
        <fullName evidence="1">DUF1810 family protein</fullName>
    </submittedName>
</protein>
<dbReference type="InterPro" id="IPR014937">
    <property type="entry name" value="DUF1810"/>
</dbReference>
<dbReference type="EMBL" id="QUZT01000058">
    <property type="protein sequence ID" value="TFY88502.1"/>
    <property type="molecule type" value="Genomic_DNA"/>
</dbReference>
<dbReference type="PIRSF" id="PIRSF008546">
    <property type="entry name" value="UCP008546"/>
    <property type="match status" value="1"/>
</dbReference>
<evidence type="ECO:0000313" key="1">
    <source>
        <dbReference type="EMBL" id="TFY88502.1"/>
    </source>
</evidence>
<accession>A0A4Z0AP04</accession>
<evidence type="ECO:0000313" key="2">
    <source>
        <dbReference type="Proteomes" id="UP000297734"/>
    </source>
</evidence>
<dbReference type="SUPFAM" id="SSF140736">
    <property type="entry name" value="Rv1873-like"/>
    <property type="match status" value="1"/>
</dbReference>
<dbReference type="Gene3D" id="1.25.40.380">
    <property type="entry name" value="Protein of unknown function DUF1810"/>
    <property type="match status" value="1"/>
</dbReference>
<dbReference type="InterPro" id="IPR036287">
    <property type="entry name" value="Rv1873-like_sf"/>
</dbReference>
<dbReference type="OrthoDB" id="9801870at2"/>
<comment type="caution">
    <text evidence="1">The sequence shown here is derived from an EMBL/GenBank/DDBJ whole genome shotgun (WGS) entry which is preliminary data.</text>
</comment>
<sequence>MTQSLERFTQAQSSTYKQALAELECGQKHGHWMWFIFPQLRGLGFSENAIYYGLQGAEEARAYLLHPYLGPRLECVTQAVLDSSTPLLDLFGEIDALKFASCMTLFAHVANDGSIYARALKRLCDADTKTLEILSEQENGNE</sequence>
<dbReference type="AlphaFoldDB" id="A0A4Z0AP04"/>
<name>A0A4Z0AP04_9PSED</name>